<dbReference type="RefSeq" id="WP_240499444.1">
    <property type="nucleotide sequence ID" value="NZ_AQQV01000002.1"/>
</dbReference>
<dbReference type="Gene3D" id="1.10.260.40">
    <property type="entry name" value="lambda repressor-like DNA-binding domains"/>
    <property type="match status" value="1"/>
</dbReference>
<dbReference type="GO" id="GO:0003677">
    <property type="term" value="F:DNA binding"/>
    <property type="evidence" value="ECO:0007669"/>
    <property type="project" value="InterPro"/>
</dbReference>
<sequence length="171" mass="19055">MKDIEAHIRYIRAVHSLTELRLDIGDDTAILKVGSDISADGLTLDYPGFGKCYLAVDFAHLEDVEVGEGELPEEIPADVLNAAITASFNQLYEHINNSADHVDVRANHCPWPQYLRELLGLSGLSQREAARRLGVSERMMRYYLSEDSEGHREAPYLVQFGLEALALEKAA</sequence>
<comment type="caution">
    <text evidence="1">The sequence shown here is derived from an EMBL/GenBank/DDBJ whole genome shotgun (WGS) entry which is preliminary data.</text>
</comment>
<dbReference type="AlphaFoldDB" id="A0A1Y1SD57"/>
<dbReference type="InterPro" id="IPR010982">
    <property type="entry name" value="Lambda_DNA-bd_dom_sf"/>
</dbReference>
<organism evidence="1 2">
    <name type="scientific">Oceanococcus atlanticus</name>
    <dbReference type="NCBI Taxonomy" id="1317117"/>
    <lineage>
        <taxon>Bacteria</taxon>
        <taxon>Pseudomonadati</taxon>
        <taxon>Pseudomonadota</taxon>
        <taxon>Gammaproteobacteria</taxon>
        <taxon>Chromatiales</taxon>
        <taxon>Oceanococcaceae</taxon>
        <taxon>Oceanococcus</taxon>
    </lineage>
</organism>
<dbReference type="CDD" id="cd00093">
    <property type="entry name" value="HTH_XRE"/>
    <property type="match status" value="1"/>
</dbReference>
<dbReference type="Proteomes" id="UP000192342">
    <property type="component" value="Unassembled WGS sequence"/>
</dbReference>
<proteinExistence type="predicted"/>
<dbReference type="EMBL" id="AQQV01000002">
    <property type="protein sequence ID" value="ORE86861.1"/>
    <property type="molecule type" value="Genomic_DNA"/>
</dbReference>
<protein>
    <submittedName>
        <fullName evidence="1">Uncharacterized protein</fullName>
    </submittedName>
</protein>
<dbReference type="SUPFAM" id="SSF47413">
    <property type="entry name" value="lambda repressor-like DNA-binding domains"/>
    <property type="match status" value="1"/>
</dbReference>
<evidence type="ECO:0000313" key="1">
    <source>
        <dbReference type="EMBL" id="ORE86861.1"/>
    </source>
</evidence>
<dbReference type="InterPro" id="IPR001387">
    <property type="entry name" value="Cro/C1-type_HTH"/>
</dbReference>
<name>A0A1Y1SD57_9GAMM</name>
<keyword evidence="2" id="KW-1185">Reference proteome</keyword>
<accession>A0A1Y1SD57</accession>
<reference evidence="1 2" key="1">
    <citation type="submission" date="2013-04" db="EMBL/GenBank/DDBJ databases">
        <title>Oceanococcus atlanticus 22II-S10r2 Genome Sequencing.</title>
        <authorList>
            <person name="Lai Q."/>
            <person name="Li G."/>
            <person name="Shao Z."/>
        </authorList>
    </citation>
    <scope>NUCLEOTIDE SEQUENCE [LARGE SCALE GENOMIC DNA]</scope>
    <source>
        <strain evidence="1 2">22II-S10r2</strain>
    </source>
</reference>
<gene>
    <name evidence="1" type="ORF">ATO7_07472</name>
</gene>
<evidence type="ECO:0000313" key="2">
    <source>
        <dbReference type="Proteomes" id="UP000192342"/>
    </source>
</evidence>